<dbReference type="Proteomes" id="UP001295423">
    <property type="component" value="Unassembled WGS sequence"/>
</dbReference>
<name>A0AAD2FJI2_9STRA</name>
<reference evidence="1" key="1">
    <citation type="submission" date="2023-08" db="EMBL/GenBank/DDBJ databases">
        <authorList>
            <person name="Audoor S."/>
            <person name="Bilcke G."/>
        </authorList>
    </citation>
    <scope>NUCLEOTIDE SEQUENCE</scope>
</reference>
<evidence type="ECO:0008006" key="3">
    <source>
        <dbReference type="Google" id="ProtNLM"/>
    </source>
</evidence>
<evidence type="ECO:0000313" key="2">
    <source>
        <dbReference type="Proteomes" id="UP001295423"/>
    </source>
</evidence>
<dbReference type="InterPro" id="IPR032675">
    <property type="entry name" value="LRR_dom_sf"/>
</dbReference>
<dbReference type="SUPFAM" id="SSF52058">
    <property type="entry name" value="L domain-like"/>
    <property type="match status" value="1"/>
</dbReference>
<comment type="caution">
    <text evidence="1">The sequence shown here is derived from an EMBL/GenBank/DDBJ whole genome shotgun (WGS) entry which is preliminary data.</text>
</comment>
<dbReference type="EMBL" id="CAKOGP040001335">
    <property type="protein sequence ID" value="CAJ1945191.1"/>
    <property type="molecule type" value="Genomic_DNA"/>
</dbReference>
<gene>
    <name evidence="1" type="ORF">CYCCA115_LOCUS9335</name>
</gene>
<proteinExistence type="predicted"/>
<keyword evidence="2" id="KW-1185">Reference proteome</keyword>
<evidence type="ECO:0000313" key="1">
    <source>
        <dbReference type="EMBL" id="CAJ1945191.1"/>
    </source>
</evidence>
<organism evidence="1 2">
    <name type="scientific">Cylindrotheca closterium</name>
    <dbReference type="NCBI Taxonomy" id="2856"/>
    <lineage>
        <taxon>Eukaryota</taxon>
        <taxon>Sar</taxon>
        <taxon>Stramenopiles</taxon>
        <taxon>Ochrophyta</taxon>
        <taxon>Bacillariophyta</taxon>
        <taxon>Bacillariophyceae</taxon>
        <taxon>Bacillariophycidae</taxon>
        <taxon>Bacillariales</taxon>
        <taxon>Bacillariaceae</taxon>
        <taxon>Cylindrotheca</taxon>
    </lineage>
</organism>
<dbReference type="PANTHER" id="PTHR45661:SF3">
    <property type="entry name" value="IG-LIKE DOMAIN-CONTAINING PROTEIN"/>
    <property type="match status" value="1"/>
</dbReference>
<dbReference type="PANTHER" id="PTHR45661">
    <property type="entry name" value="SURFACE ANTIGEN"/>
    <property type="match status" value="1"/>
</dbReference>
<dbReference type="InterPro" id="IPR026906">
    <property type="entry name" value="LRR_5"/>
</dbReference>
<dbReference type="InterPro" id="IPR053139">
    <property type="entry name" value="Surface_bspA-like"/>
</dbReference>
<dbReference type="AlphaFoldDB" id="A0AAD2FJI2"/>
<sequence>MTFARCESLRDINIPSTVLYVGARAFDDCHELPYVDLPRGLLQIGESAFNGCRSLERILIPSTVVAIGPAAFHVCSSLRSVEISIAQNGHGVLEAIGPDAFMHCSSLTNIGIPNNCNVGSGAFPASARCCHKFFEMFIDGRMKDLPKRLKGRFDSLPYHTICYQQGHAGEMATEFTPIVQDYERGSERIKDIFGLTPFHILALSAKPSIAALKMLVEETSMSANGILEFDEWEGYYTQTLTPLRYAIENRAPEALAFIKAMLHVLVDQRTTDLGLELWRSDIVRAINSFEGRDGSERAENVHDLFELLRLYERKEAISLLEQAVWKQRIAQTDRSNEDDDRQGYYLKSGAEIVIPNILPYLGSIEKTLMF</sequence>
<protein>
    <recommendedName>
        <fullName evidence="3">Leucine-rich repeat domain-containing protein</fullName>
    </recommendedName>
</protein>
<accession>A0AAD2FJI2</accession>
<dbReference type="Gene3D" id="3.80.10.10">
    <property type="entry name" value="Ribonuclease Inhibitor"/>
    <property type="match status" value="1"/>
</dbReference>
<dbReference type="Pfam" id="PF13306">
    <property type="entry name" value="LRR_5"/>
    <property type="match status" value="1"/>
</dbReference>